<comment type="caution">
    <text evidence="4">The sequence shown here is derived from an EMBL/GenBank/DDBJ whole genome shotgun (WGS) entry which is preliminary data.</text>
</comment>
<dbReference type="PANTHER" id="PTHR38340">
    <property type="entry name" value="S-LAYER PROTEIN"/>
    <property type="match status" value="1"/>
</dbReference>
<evidence type="ECO:0000313" key="4">
    <source>
        <dbReference type="EMBL" id="GIH41172.1"/>
    </source>
</evidence>
<comment type="subcellular location">
    <subcellularLocation>
        <location evidence="1">Secreted</location>
    </subcellularLocation>
</comment>
<evidence type="ECO:0008006" key="6">
    <source>
        <dbReference type="Google" id="ProtNLM"/>
    </source>
</evidence>
<dbReference type="InterPro" id="IPR050557">
    <property type="entry name" value="RTX_toxin/Mannuronan_C5-epim"/>
</dbReference>
<keyword evidence="5" id="KW-1185">Reference proteome</keyword>
<organism evidence="4 5">
    <name type="scientific">Microbispora corallina</name>
    <dbReference type="NCBI Taxonomy" id="83302"/>
    <lineage>
        <taxon>Bacteria</taxon>
        <taxon>Bacillati</taxon>
        <taxon>Actinomycetota</taxon>
        <taxon>Actinomycetes</taxon>
        <taxon>Streptosporangiales</taxon>
        <taxon>Streptosporangiaceae</taxon>
        <taxon>Microbispora</taxon>
    </lineage>
</organism>
<dbReference type="Pfam" id="PF00353">
    <property type="entry name" value="HemolysinCabind"/>
    <property type="match status" value="3"/>
</dbReference>
<accession>A0ABQ4G273</accession>
<dbReference type="InterPro" id="IPR011049">
    <property type="entry name" value="Serralysin-like_metalloprot_C"/>
</dbReference>
<dbReference type="Proteomes" id="UP000603904">
    <property type="component" value="Unassembled WGS sequence"/>
</dbReference>
<dbReference type="PANTHER" id="PTHR38340:SF1">
    <property type="entry name" value="S-LAYER PROTEIN"/>
    <property type="match status" value="1"/>
</dbReference>
<evidence type="ECO:0000313" key="5">
    <source>
        <dbReference type="Proteomes" id="UP000603904"/>
    </source>
</evidence>
<evidence type="ECO:0000256" key="3">
    <source>
        <dbReference type="SAM" id="MobiDB-lite"/>
    </source>
</evidence>
<proteinExistence type="predicted"/>
<sequence>MDLQFEPETNHLWAVCDDTCTGRTATLDINAGGKFAVTHLYERPGSMPNFNNEGFAIAPQAECVDGHKPVFWSDDNNDGGHALRSGTINCTVVDLDGDNDGVNDDVDVTFPPGTSQAGDPANETFSDALAGGATSGRILSRGGRTLTVSDAHNPTGVLVNVGAGSAPAQFQLAGSGATIALGRGSYELTGSGKTSTIRTVDGEQAVVTVSVNGLPITLTVVQGGSAAYTEASANGRVTGLSDIQRTGSVGVRADGVPATACAGIVIQHVIVAATGNDQISGTGGNDMIIGRGGNDTVNGNGGSDCVMTGSGNDKITTTGGNDWIDAGSGNNVVKAGAGANTVASGSGNDQITTGDGDDTVDAGYGNNTVTTAGGGDTITTGSGNDGIDCGDGADTARPGGGNNTNIGNGCETFGT</sequence>
<evidence type="ECO:0000256" key="1">
    <source>
        <dbReference type="ARBA" id="ARBA00004613"/>
    </source>
</evidence>
<protein>
    <recommendedName>
        <fullName evidence="6">Calcium-binding protein</fullName>
    </recommendedName>
</protein>
<keyword evidence="2" id="KW-0964">Secreted</keyword>
<name>A0ABQ4G273_9ACTN</name>
<evidence type="ECO:0000256" key="2">
    <source>
        <dbReference type="ARBA" id="ARBA00022525"/>
    </source>
</evidence>
<dbReference type="SUPFAM" id="SSF51120">
    <property type="entry name" value="beta-Roll"/>
    <property type="match status" value="1"/>
</dbReference>
<gene>
    <name evidence="4" type="ORF">Mco01_41720</name>
</gene>
<dbReference type="EMBL" id="BOOC01000020">
    <property type="protein sequence ID" value="GIH41172.1"/>
    <property type="molecule type" value="Genomic_DNA"/>
</dbReference>
<reference evidence="4 5" key="1">
    <citation type="submission" date="2021-01" db="EMBL/GenBank/DDBJ databases">
        <title>Whole genome shotgun sequence of Microbispora corallina NBRC 16416.</title>
        <authorList>
            <person name="Komaki H."/>
            <person name="Tamura T."/>
        </authorList>
    </citation>
    <scope>NUCLEOTIDE SEQUENCE [LARGE SCALE GENOMIC DNA]</scope>
    <source>
        <strain evidence="4 5">NBRC 16416</strain>
    </source>
</reference>
<feature type="region of interest" description="Disordered" evidence="3">
    <location>
        <begin position="389"/>
        <end position="415"/>
    </location>
</feature>
<dbReference type="RefSeq" id="WP_239103781.1">
    <property type="nucleotide sequence ID" value="NZ_BAAAGP010000012.1"/>
</dbReference>
<dbReference type="InterPro" id="IPR001343">
    <property type="entry name" value="Hemolysn_Ca-bd"/>
</dbReference>
<dbReference type="Gene3D" id="2.160.20.160">
    <property type="match status" value="1"/>
</dbReference>